<evidence type="ECO:0000256" key="1">
    <source>
        <dbReference type="ARBA" id="ARBA00004651"/>
    </source>
</evidence>
<reference evidence="12" key="1">
    <citation type="submission" date="2015-12" db="EMBL/GenBank/DDBJ databases">
        <title>Genome sequence of a biocontrol rhizobacterium Chryseobacterium kwangjuense strain KJ1R5 isolated from pepper (Capsicum annuum L.).</title>
        <authorList>
            <person name="Jeong J.-J."/>
            <person name="Park H."/>
            <person name="Mannaa M."/>
            <person name="Sang M.K."/>
            <person name="Choi I.-G."/>
            <person name="Kim K.D."/>
        </authorList>
    </citation>
    <scope>NUCLEOTIDE SEQUENCE [LARGE SCALE GENOMIC DNA]</scope>
    <source>
        <strain evidence="12">KJ1R5</strain>
    </source>
</reference>
<dbReference type="InterPro" id="IPR050222">
    <property type="entry name" value="MATE_MdtK"/>
</dbReference>
<keyword evidence="4" id="KW-1003">Cell membrane</keyword>
<sequence>MSFLNKNYTKECLTLALPVMLTQVGQVSVNLFDNIIVGKLLGADALASVSLGNAVFFSVFVLALGFSFAIPPLVSEAHSRQDHKTINSVFSHGFIINMSVGIILMAVLLLGMPLLYHSGQPEKIIPNTVDFLGIMAISMIPFMAFQTLREVSEGLSYTIGVTKATIIANIINIVLNYVFIKGLWIFPEMGVKGSALATLISRIFMVVFLYVVLVKEKKTRQYIKDFSLKIQDFSKSMFDKMVKLGLPTALQMFFEVTAFAGAAFICGLISAHDIASHQIALSMASFTFNLCVGFSVASTVMIGRKLGEQNFVELRKVGINNLKIAFIFMCICGLVFVLGRNILPTFFTKKEEVEVIALASKLMIIAALFQLSDGIQVTALGMLRGLQDVKTPSIYTFIAYWVITIPLGYFLCVTLKMGAFGMWIALGLGLTVSAVFLVKRFLNMSAKRIKLKESQNISIDKLGD</sequence>
<evidence type="ECO:0000256" key="8">
    <source>
        <dbReference type="ARBA" id="ARBA00023136"/>
    </source>
</evidence>
<feature type="transmembrane region" description="Helical" evidence="10">
    <location>
        <begin position="128"/>
        <end position="145"/>
    </location>
</feature>
<dbReference type="Proteomes" id="UP000070513">
    <property type="component" value="Unassembled WGS sequence"/>
</dbReference>
<evidence type="ECO:0000256" key="10">
    <source>
        <dbReference type="SAM" id="Phobius"/>
    </source>
</evidence>
<dbReference type="PANTHER" id="PTHR43298:SF2">
    <property type="entry name" value="FMN_FAD EXPORTER YEEO-RELATED"/>
    <property type="match status" value="1"/>
</dbReference>
<feature type="transmembrane region" description="Helical" evidence="10">
    <location>
        <begin position="193"/>
        <end position="214"/>
    </location>
</feature>
<evidence type="ECO:0000313" key="11">
    <source>
        <dbReference type="EMBL" id="KXH81031.1"/>
    </source>
</evidence>
<feature type="transmembrane region" description="Helical" evidence="10">
    <location>
        <begin position="52"/>
        <end position="74"/>
    </location>
</feature>
<feature type="transmembrane region" description="Helical" evidence="10">
    <location>
        <begin position="393"/>
        <end position="411"/>
    </location>
</feature>
<dbReference type="GO" id="GO:0042910">
    <property type="term" value="F:xenobiotic transmembrane transporter activity"/>
    <property type="evidence" value="ECO:0007669"/>
    <property type="project" value="InterPro"/>
</dbReference>
<comment type="subcellular location">
    <subcellularLocation>
        <location evidence="1">Cell membrane</location>
        <topology evidence="1">Multi-pass membrane protein</topology>
    </subcellularLocation>
</comment>
<evidence type="ECO:0000256" key="7">
    <source>
        <dbReference type="ARBA" id="ARBA00023065"/>
    </source>
</evidence>
<name>A0A135W804_9FLAO</name>
<dbReference type="EMBL" id="LPUR01000016">
    <property type="protein sequence ID" value="KXH81031.1"/>
    <property type="molecule type" value="Genomic_DNA"/>
</dbReference>
<reference evidence="11 12" key="2">
    <citation type="journal article" date="2016" name="Genome Announc.">
        <title>Draft Genome Sequence of a Biocontrol Rhizobacterium, Chryseobacterium kwangjuense Strain KJ1R5, Isolated from Pepper (Capsicum annuum).</title>
        <authorList>
            <person name="Jeong J.J."/>
            <person name="Park H."/>
            <person name="Park B.H."/>
            <person name="Mannaa M."/>
            <person name="Sang M.K."/>
            <person name="Choi I.G."/>
            <person name="Kim K.D."/>
        </authorList>
    </citation>
    <scope>NUCLEOTIDE SEQUENCE [LARGE SCALE GENOMIC DNA]</scope>
    <source>
        <strain evidence="11 12">KJ1R5</strain>
    </source>
</reference>
<organism evidence="11 12">
    <name type="scientific">Chryseobacterium kwangjuense</name>
    <dbReference type="NCBI Taxonomy" id="267125"/>
    <lineage>
        <taxon>Bacteria</taxon>
        <taxon>Pseudomonadati</taxon>
        <taxon>Bacteroidota</taxon>
        <taxon>Flavobacteriia</taxon>
        <taxon>Flavobacteriales</taxon>
        <taxon>Weeksellaceae</taxon>
        <taxon>Chryseobacterium group</taxon>
        <taxon>Chryseobacterium</taxon>
    </lineage>
</organism>
<feature type="transmembrane region" description="Helical" evidence="10">
    <location>
        <begin position="94"/>
        <end position="116"/>
    </location>
</feature>
<dbReference type="GO" id="GO:0006811">
    <property type="term" value="P:monoatomic ion transport"/>
    <property type="evidence" value="ECO:0007669"/>
    <property type="project" value="UniProtKB-KW"/>
</dbReference>
<dbReference type="PANTHER" id="PTHR43298">
    <property type="entry name" value="MULTIDRUG RESISTANCE PROTEIN NORM-RELATED"/>
    <property type="match status" value="1"/>
</dbReference>
<dbReference type="CDD" id="cd13131">
    <property type="entry name" value="MATE_NorM_like"/>
    <property type="match status" value="1"/>
</dbReference>
<feature type="transmembrane region" description="Helical" evidence="10">
    <location>
        <begin position="12"/>
        <end position="32"/>
    </location>
</feature>
<dbReference type="PIRSF" id="PIRSF006603">
    <property type="entry name" value="DinF"/>
    <property type="match status" value="1"/>
</dbReference>
<keyword evidence="8 10" id="KW-0472">Membrane</keyword>
<accession>A0A135W804</accession>
<evidence type="ECO:0000256" key="5">
    <source>
        <dbReference type="ARBA" id="ARBA00022692"/>
    </source>
</evidence>
<feature type="transmembrane region" description="Helical" evidence="10">
    <location>
        <begin position="166"/>
        <end position="187"/>
    </location>
</feature>
<dbReference type="InterPro" id="IPR048279">
    <property type="entry name" value="MdtK-like"/>
</dbReference>
<feature type="transmembrane region" description="Helical" evidence="10">
    <location>
        <begin position="244"/>
        <end position="271"/>
    </location>
</feature>
<comment type="caution">
    <text evidence="11">The sequence shown here is derived from an EMBL/GenBank/DDBJ whole genome shotgun (WGS) entry which is preliminary data.</text>
</comment>
<dbReference type="NCBIfam" id="TIGR00797">
    <property type="entry name" value="matE"/>
    <property type="match status" value="1"/>
</dbReference>
<proteinExistence type="predicted"/>
<feature type="transmembrane region" description="Helical" evidence="10">
    <location>
        <begin position="283"/>
        <end position="303"/>
    </location>
</feature>
<dbReference type="AlphaFoldDB" id="A0A135W804"/>
<feature type="transmembrane region" description="Helical" evidence="10">
    <location>
        <begin position="355"/>
        <end position="372"/>
    </location>
</feature>
<dbReference type="OrthoDB" id="9780160at2"/>
<keyword evidence="6 10" id="KW-1133">Transmembrane helix</keyword>
<evidence type="ECO:0000256" key="4">
    <source>
        <dbReference type="ARBA" id="ARBA00022475"/>
    </source>
</evidence>
<evidence type="ECO:0000256" key="2">
    <source>
        <dbReference type="ARBA" id="ARBA00022448"/>
    </source>
</evidence>
<keyword evidence="7" id="KW-0406">Ion transport</keyword>
<evidence type="ECO:0000256" key="6">
    <source>
        <dbReference type="ARBA" id="ARBA00022989"/>
    </source>
</evidence>
<keyword evidence="5 10" id="KW-0812">Transmembrane</keyword>
<evidence type="ECO:0000256" key="9">
    <source>
        <dbReference type="ARBA" id="ARBA00031636"/>
    </source>
</evidence>
<dbReference type="RefSeq" id="WP_062652213.1">
    <property type="nucleotide sequence ID" value="NZ_LPUR01000016.1"/>
</dbReference>
<gene>
    <name evidence="11" type="ORF">AU378_14985</name>
</gene>
<keyword evidence="2" id="KW-0813">Transport</keyword>
<dbReference type="GO" id="GO:0015297">
    <property type="term" value="F:antiporter activity"/>
    <property type="evidence" value="ECO:0007669"/>
    <property type="project" value="UniProtKB-KW"/>
</dbReference>
<feature type="transmembrane region" description="Helical" evidence="10">
    <location>
        <begin position="324"/>
        <end position="343"/>
    </location>
</feature>
<dbReference type="Pfam" id="PF01554">
    <property type="entry name" value="MatE"/>
    <property type="match status" value="2"/>
</dbReference>
<keyword evidence="3" id="KW-0050">Antiport</keyword>
<feature type="transmembrane region" description="Helical" evidence="10">
    <location>
        <begin position="417"/>
        <end position="438"/>
    </location>
</feature>
<dbReference type="GO" id="GO:0005886">
    <property type="term" value="C:plasma membrane"/>
    <property type="evidence" value="ECO:0007669"/>
    <property type="project" value="UniProtKB-SubCell"/>
</dbReference>
<evidence type="ECO:0000313" key="12">
    <source>
        <dbReference type="Proteomes" id="UP000070513"/>
    </source>
</evidence>
<evidence type="ECO:0000256" key="3">
    <source>
        <dbReference type="ARBA" id="ARBA00022449"/>
    </source>
</evidence>
<dbReference type="InterPro" id="IPR002528">
    <property type="entry name" value="MATE_fam"/>
</dbReference>
<protein>
    <recommendedName>
        <fullName evidence="9">Multidrug-efflux transporter</fullName>
    </recommendedName>
</protein>